<evidence type="ECO:0000313" key="6">
    <source>
        <dbReference type="Proteomes" id="UP000005237"/>
    </source>
</evidence>
<dbReference type="PROSITE" id="PS50002">
    <property type="entry name" value="SH3"/>
    <property type="match status" value="4"/>
</dbReference>
<evidence type="ECO:0000259" key="4">
    <source>
        <dbReference type="PROSITE" id="PS50002"/>
    </source>
</evidence>
<dbReference type="AlphaFoldDB" id="A0A8R1DN79"/>
<dbReference type="SMART" id="SM00326">
    <property type="entry name" value="SH3"/>
    <property type="match status" value="4"/>
</dbReference>
<dbReference type="PRINTS" id="PR00499">
    <property type="entry name" value="P67PHOX"/>
</dbReference>
<feature type="region of interest" description="Disordered" evidence="3">
    <location>
        <begin position="77"/>
        <end position="186"/>
    </location>
</feature>
<dbReference type="Proteomes" id="UP000005237">
    <property type="component" value="Unassembled WGS sequence"/>
</dbReference>
<feature type="domain" description="SH3" evidence="4">
    <location>
        <begin position="340"/>
        <end position="399"/>
    </location>
</feature>
<dbReference type="InterPro" id="IPR050384">
    <property type="entry name" value="Endophilin_SH3RF"/>
</dbReference>
<organism evidence="5 6">
    <name type="scientific">Caenorhabditis japonica</name>
    <dbReference type="NCBI Taxonomy" id="281687"/>
    <lineage>
        <taxon>Eukaryota</taxon>
        <taxon>Metazoa</taxon>
        <taxon>Ecdysozoa</taxon>
        <taxon>Nematoda</taxon>
        <taxon>Chromadorea</taxon>
        <taxon>Rhabditida</taxon>
        <taxon>Rhabditina</taxon>
        <taxon>Rhabditomorpha</taxon>
        <taxon>Rhabditoidea</taxon>
        <taxon>Rhabditidae</taxon>
        <taxon>Peloderinae</taxon>
        <taxon>Caenorhabditis</taxon>
    </lineage>
</organism>
<feature type="domain" description="SH3" evidence="4">
    <location>
        <begin position="187"/>
        <end position="248"/>
    </location>
</feature>
<proteinExistence type="predicted"/>
<dbReference type="GO" id="GO:0007015">
    <property type="term" value="P:actin filament organization"/>
    <property type="evidence" value="ECO:0007669"/>
    <property type="project" value="TreeGrafter"/>
</dbReference>
<dbReference type="InterPro" id="IPR001452">
    <property type="entry name" value="SH3_domain"/>
</dbReference>
<feature type="domain" description="SH3" evidence="4">
    <location>
        <begin position="261"/>
        <end position="320"/>
    </location>
</feature>
<accession>A0A8R1DN79</accession>
<dbReference type="SUPFAM" id="SSF50044">
    <property type="entry name" value="SH3-domain"/>
    <property type="match status" value="4"/>
</dbReference>
<dbReference type="PANTHER" id="PTHR14167:SF92">
    <property type="entry name" value="CIN85 AND CD2AP RELATED, ISOFORM J"/>
    <property type="match status" value="1"/>
</dbReference>
<dbReference type="CDD" id="cd00174">
    <property type="entry name" value="SH3"/>
    <property type="match status" value="2"/>
</dbReference>
<dbReference type="PRINTS" id="PR00452">
    <property type="entry name" value="SH3DOMAIN"/>
</dbReference>
<feature type="compositionally biased region" description="Polar residues" evidence="3">
    <location>
        <begin position="174"/>
        <end position="186"/>
    </location>
</feature>
<reference evidence="5" key="2">
    <citation type="submission" date="2022-06" db="UniProtKB">
        <authorList>
            <consortium name="EnsemblMetazoa"/>
        </authorList>
    </citation>
    <scope>IDENTIFICATION</scope>
    <source>
        <strain evidence="5">DF5081</strain>
    </source>
</reference>
<dbReference type="PANTHER" id="PTHR14167">
    <property type="entry name" value="SH3 DOMAIN-CONTAINING"/>
    <property type="match status" value="1"/>
</dbReference>
<keyword evidence="6" id="KW-1185">Reference proteome</keyword>
<evidence type="ECO:0000256" key="1">
    <source>
        <dbReference type="ARBA" id="ARBA00022443"/>
    </source>
</evidence>
<evidence type="ECO:0000256" key="2">
    <source>
        <dbReference type="PROSITE-ProRule" id="PRU00192"/>
    </source>
</evidence>
<dbReference type="GO" id="GO:0016477">
    <property type="term" value="P:cell migration"/>
    <property type="evidence" value="ECO:0007669"/>
    <property type="project" value="TreeGrafter"/>
</dbReference>
<dbReference type="InterPro" id="IPR036028">
    <property type="entry name" value="SH3-like_dom_sf"/>
</dbReference>
<evidence type="ECO:0000256" key="3">
    <source>
        <dbReference type="SAM" id="MobiDB-lite"/>
    </source>
</evidence>
<feature type="domain" description="SH3" evidence="4">
    <location>
        <begin position="416"/>
        <end position="478"/>
    </location>
</feature>
<protein>
    <recommendedName>
        <fullName evidence="4">SH3 domain-containing protein</fullName>
    </recommendedName>
</protein>
<keyword evidence="1 2" id="KW-0728">SH3 domain</keyword>
<reference evidence="6" key="1">
    <citation type="submission" date="2010-08" db="EMBL/GenBank/DDBJ databases">
        <authorList>
            <consortium name="Caenorhabditis japonica Sequencing Consortium"/>
            <person name="Wilson R.K."/>
        </authorList>
    </citation>
    <scope>NUCLEOTIDE SEQUENCE [LARGE SCALE GENOMIC DNA]</scope>
    <source>
        <strain evidence="6">DF5081</strain>
    </source>
</reference>
<evidence type="ECO:0000313" key="5">
    <source>
        <dbReference type="EnsemblMetazoa" id="CJA07460.1"/>
    </source>
</evidence>
<dbReference type="EnsemblMetazoa" id="CJA07460.1">
    <property type="protein sequence ID" value="CJA07460.1"/>
    <property type="gene ID" value="WBGene00126664"/>
</dbReference>
<dbReference type="Gene3D" id="2.30.30.40">
    <property type="entry name" value="SH3 Domains"/>
    <property type="match status" value="4"/>
</dbReference>
<feature type="compositionally biased region" description="Low complexity" evidence="3">
    <location>
        <begin position="131"/>
        <end position="164"/>
    </location>
</feature>
<sequence length="478" mass="51151">MSKDTSSFSVSAAKALFEAAKKPEVRNAAVAAAKNPFVRQTAKNVAQDERARGAVLNAVKDPSGGNKISAAFAVADANRKADVPPPPPHRGGATSSSSYSSESKAAPGKLSGAHSAIRSQLENLHIGGSGASNNTNSSTSPSFQSSYNPPSSSMSPSYQSSYSSPAPPPPVPRHNNSTMPSYSTPAINTPHGIAQFDYTPSQADEMALRTGDTVLLSKRVDDVWFYGENQNTRLFGIVPASYLEIKIPLKEAFHAAPSGSSSRSYATAIYDYNSTEIGDLTFTAGSQITVLSRVNSEWLEGEYLGRVGIFPVQFVNCPNASQLPMKATAPAPATAPVNNGPKQTVTVAYDYDSGVATDLRLFEGDVITVLEDIDSQWLFAECRGQQGMVPKNFLGPPYGSPKKKQPQGMAEIANAFSPKKALATGDYHSEDPKHLYVTRGDHLLIVEDVDEYYFKGKLESFKTLPAGILPKNIVEFQE</sequence>
<dbReference type="Pfam" id="PF00018">
    <property type="entry name" value="SH3_1"/>
    <property type="match status" value="3"/>
</dbReference>
<name>A0A8R1DN79_CAEJA</name>